<dbReference type="PRINTS" id="PR00081">
    <property type="entry name" value="GDHRDH"/>
</dbReference>
<dbReference type="SUPFAM" id="SSF51735">
    <property type="entry name" value="NAD(P)-binding Rossmann-fold domains"/>
    <property type="match status" value="1"/>
</dbReference>
<reference evidence="4" key="1">
    <citation type="submission" date="2019-09" db="EMBL/GenBank/DDBJ databases">
        <title>Mumia zhuanghuii sp. nov. isolated from the intestinal contents of plateau pika (Ochotona curzoniae) in the Qinghai-Tibet plateau of China.</title>
        <authorList>
            <person name="Tian Z."/>
        </authorList>
    </citation>
    <scope>NUCLEOTIDE SEQUENCE [LARGE SCALE GENOMIC DNA]</scope>
    <source>
        <strain evidence="4">DSM 25564</strain>
    </source>
</reference>
<name>A0A5J5ISF3_9MICO</name>
<comment type="similarity">
    <text evidence="1">Belongs to the short-chain dehydrogenases/reductases (SDR) family.</text>
</comment>
<dbReference type="EMBL" id="VYRZ01000001">
    <property type="protein sequence ID" value="KAA9089074.1"/>
    <property type="molecule type" value="Genomic_DNA"/>
</dbReference>
<dbReference type="Gene3D" id="3.40.50.720">
    <property type="entry name" value="NAD(P)-binding Rossmann-like Domain"/>
    <property type="match status" value="1"/>
</dbReference>
<protein>
    <submittedName>
        <fullName evidence="3">SDR family NAD(P)-dependent oxidoreductase</fullName>
    </submittedName>
</protein>
<dbReference type="RefSeq" id="WP_150417694.1">
    <property type="nucleotide sequence ID" value="NZ_VYRZ01000001.1"/>
</dbReference>
<evidence type="ECO:0000256" key="2">
    <source>
        <dbReference type="ARBA" id="ARBA00023002"/>
    </source>
</evidence>
<dbReference type="InterPro" id="IPR036291">
    <property type="entry name" value="NAD(P)-bd_dom_sf"/>
</dbReference>
<evidence type="ECO:0000256" key="1">
    <source>
        <dbReference type="ARBA" id="ARBA00006484"/>
    </source>
</evidence>
<dbReference type="GO" id="GO:0016491">
    <property type="term" value="F:oxidoreductase activity"/>
    <property type="evidence" value="ECO:0007669"/>
    <property type="project" value="UniProtKB-KW"/>
</dbReference>
<proteinExistence type="inferred from homology"/>
<evidence type="ECO:0000313" key="4">
    <source>
        <dbReference type="Proteomes" id="UP000327039"/>
    </source>
</evidence>
<dbReference type="NCBIfam" id="NF004513">
    <property type="entry name" value="PRK05854.1"/>
    <property type="match status" value="1"/>
</dbReference>
<dbReference type="Pfam" id="PF00106">
    <property type="entry name" value="adh_short"/>
    <property type="match status" value="1"/>
</dbReference>
<organism evidence="3 4">
    <name type="scientific">Microbacterium radiodurans</name>
    <dbReference type="NCBI Taxonomy" id="661398"/>
    <lineage>
        <taxon>Bacteria</taxon>
        <taxon>Bacillati</taxon>
        <taxon>Actinomycetota</taxon>
        <taxon>Actinomycetes</taxon>
        <taxon>Micrococcales</taxon>
        <taxon>Microbacteriaceae</taxon>
        <taxon>Microbacterium</taxon>
    </lineage>
</organism>
<gene>
    <name evidence="3" type="ORF">F6B42_00780</name>
</gene>
<dbReference type="Proteomes" id="UP000327039">
    <property type="component" value="Unassembled WGS sequence"/>
</dbReference>
<dbReference type="InterPro" id="IPR002347">
    <property type="entry name" value="SDR_fam"/>
</dbReference>
<sequence length="310" mass="32473">MPRDTDPGIRSDLEGRLAVVTGATDGIGRVIAERLAAAGAAVVMPARSAAKGAAAAERVRRAVPGAEISTPPLDLASLDSVADFTRDLVAQGRPIDVLVNNAGVMHPGSRQSTADGFELQLGVNHLGHVALTLGLLPLLRAGRARVTHQTSVAARSGGIHWDDLDWHRSYDDMAAYRQSKIAVALFGRELDARSRAEGWGLSSNLAHPGVSPTNLLAAQPGMGRAKASPGRSLIVALSRVGLAGTVESAAGSAVLAAVGRDARGDEFYGPRRLAAGAPRRQEFWAPFRDLADGPRLWDASLQLVGERFAV</sequence>
<keyword evidence="4" id="KW-1185">Reference proteome</keyword>
<dbReference type="AlphaFoldDB" id="A0A5J5ISF3"/>
<keyword evidence="2" id="KW-0560">Oxidoreductase</keyword>
<comment type="caution">
    <text evidence="3">The sequence shown here is derived from an EMBL/GenBank/DDBJ whole genome shotgun (WGS) entry which is preliminary data.</text>
</comment>
<accession>A0A5J5ISF3</accession>
<dbReference type="PANTHER" id="PTHR24320:SF148">
    <property type="entry name" value="NAD(P)-BINDING ROSSMANN-FOLD SUPERFAMILY PROTEIN"/>
    <property type="match status" value="1"/>
</dbReference>
<dbReference type="OrthoDB" id="4577644at2"/>
<evidence type="ECO:0000313" key="3">
    <source>
        <dbReference type="EMBL" id="KAA9089074.1"/>
    </source>
</evidence>
<dbReference type="PANTHER" id="PTHR24320">
    <property type="entry name" value="RETINOL DEHYDROGENASE"/>
    <property type="match status" value="1"/>
</dbReference>